<protein>
    <recommendedName>
        <fullName evidence="4">Secreted protein</fullName>
    </recommendedName>
</protein>
<dbReference type="Proteomes" id="UP000799757">
    <property type="component" value="Unassembled WGS sequence"/>
</dbReference>
<evidence type="ECO:0008006" key="4">
    <source>
        <dbReference type="Google" id="ProtNLM"/>
    </source>
</evidence>
<reference evidence="2" key="1">
    <citation type="journal article" date="2020" name="Stud. Mycol.">
        <title>101 Dothideomycetes genomes: a test case for predicting lifestyles and emergence of pathogens.</title>
        <authorList>
            <person name="Haridas S."/>
            <person name="Albert R."/>
            <person name="Binder M."/>
            <person name="Bloem J."/>
            <person name="Labutti K."/>
            <person name="Salamov A."/>
            <person name="Andreopoulos B."/>
            <person name="Baker S."/>
            <person name="Barry K."/>
            <person name="Bills G."/>
            <person name="Bluhm B."/>
            <person name="Cannon C."/>
            <person name="Castanera R."/>
            <person name="Culley D."/>
            <person name="Daum C."/>
            <person name="Ezra D."/>
            <person name="Gonzalez J."/>
            <person name="Henrissat B."/>
            <person name="Kuo A."/>
            <person name="Liang C."/>
            <person name="Lipzen A."/>
            <person name="Lutzoni F."/>
            <person name="Magnuson J."/>
            <person name="Mondo S."/>
            <person name="Nolan M."/>
            <person name="Ohm R."/>
            <person name="Pangilinan J."/>
            <person name="Park H.-J."/>
            <person name="Ramirez L."/>
            <person name="Alfaro M."/>
            <person name="Sun H."/>
            <person name="Tritt A."/>
            <person name="Yoshinaga Y."/>
            <person name="Zwiers L.-H."/>
            <person name="Turgeon B."/>
            <person name="Goodwin S."/>
            <person name="Spatafora J."/>
            <person name="Crous P."/>
            <person name="Grigoriev I."/>
        </authorList>
    </citation>
    <scope>NUCLEOTIDE SEQUENCE</scope>
    <source>
        <strain evidence="2">CBS 109.77</strain>
    </source>
</reference>
<feature type="signal peptide" evidence="1">
    <location>
        <begin position="1"/>
        <end position="26"/>
    </location>
</feature>
<keyword evidence="1" id="KW-0732">Signal</keyword>
<keyword evidence="3" id="KW-1185">Reference proteome</keyword>
<evidence type="ECO:0000313" key="2">
    <source>
        <dbReference type="EMBL" id="KAF2786963.1"/>
    </source>
</evidence>
<evidence type="ECO:0000313" key="3">
    <source>
        <dbReference type="Proteomes" id="UP000799757"/>
    </source>
</evidence>
<accession>A0A6A6WSN6</accession>
<evidence type="ECO:0000256" key="1">
    <source>
        <dbReference type="SAM" id="SignalP"/>
    </source>
</evidence>
<gene>
    <name evidence="2" type="ORF">K505DRAFT_135624</name>
</gene>
<feature type="chain" id="PRO_5025342060" description="Secreted protein" evidence="1">
    <location>
        <begin position="27"/>
        <end position="211"/>
    </location>
</feature>
<sequence length="211" mass="23455">MEAGRGASSCFIFCVFLVQRVFHVSGWMDVTRTVVGIRVRASALWGVGHQQQQQQQQKGDDFSFLQLQYCVGEECGRCVVHGDVVVSGVRRAWLVGGTREAVNSENCHRIDWIATATLHRGCPPVVTKRLLPSYAPSITVVQLQSKGKMHIFTATMRRRNQRPSCMTSSAKQKNHGQGMPGNVVAWESGILFNTLGPWGLDREARLVRICS</sequence>
<proteinExistence type="predicted"/>
<organism evidence="2 3">
    <name type="scientific">Melanomma pulvis-pyrius CBS 109.77</name>
    <dbReference type="NCBI Taxonomy" id="1314802"/>
    <lineage>
        <taxon>Eukaryota</taxon>
        <taxon>Fungi</taxon>
        <taxon>Dikarya</taxon>
        <taxon>Ascomycota</taxon>
        <taxon>Pezizomycotina</taxon>
        <taxon>Dothideomycetes</taxon>
        <taxon>Pleosporomycetidae</taxon>
        <taxon>Pleosporales</taxon>
        <taxon>Melanommataceae</taxon>
        <taxon>Melanomma</taxon>
    </lineage>
</organism>
<name>A0A6A6WSN6_9PLEO</name>
<dbReference type="EMBL" id="MU002381">
    <property type="protein sequence ID" value="KAF2786963.1"/>
    <property type="molecule type" value="Genomic_DNA"/>
</dbReference>
<dbReference type="AlphaFoldDB" id="A0A6A6WSN6"/>